<reference evidence="2" key="1">
    <citation type="submission" date="2017-05" db="EMBL/GenBank/DDBJ databases">
        <authorList>
            <person name="Lin X.B."/>
            <person name="Stothard P."/>
            <person name="Tasseva G."/>
            <person name="Walter J."/>
        </authorList>
    </citation>
    <scope>NUCLEOTIDE SEQUENCE [LARGE SCALE GENOMIC DNA]</scope>
    <source>
        <strain evidence="2">114h</strain>
    </source>
</reference>
<dbReference type="EMBL" id="NGPL01000015">
    <property type="protein sequence ID" value="OYS70480.1"/>
    <property type="molecule type" value="Genomic_DNA"/>
</dbReference>
<reference evidence="1 2" key="2">
    <citation type="submission" date="2017-09" db="EMBL/GenBank/DDBJ databases">
        <title>Tripartite evolution among Lactobacillus johnsonii, Lactobacillus taiwanensis, Lactobacillus reuteri and their rodent host.</title>
        <authorList>
            <person name="Wang T."/>
            <person name="Knowles S."/>
            <person name="Cheng C."/>
        </authorList>
    </citation>
    <scope>NUCLEOTIDE SEQUENCE [LARGE SCALE GENOMIC DNA]</scope>
    <source>
        <strain evidence="1 2">114h</strain>
    </source>
</reference>
<organism evidence="1 2">
    <name type="scientific">Limosilactobacillus reuteri</name>
    <name type="common">Lactobacillus reuteri</name>
    <dbReference type="NCBI Taxonomy" id="1598"/>
    <lineage>
        <taxon>Bacteria</taxon>
        <taxon>Bacillati</taxon>
        <taxon>Bacillota</taxon>
        <taxon>Bacilli</taxon>
        <taxon>Lactobacillales</taxon>
        <taxon>Lactobacillaceae</taxon>
        <taxon>Limosilactobacillus</taxon>
    </lineage>
</organism>
<comment type="caution">
    <text evidence="1">The sequence shown here is derived from an EMBL/GenBank/DDBJ whole genome shotgun (WGS) entry which is preliminary data.</text>
</comment>
<sequence>MSLIEKTTALADGFRSLYGTTDKYSLADMKTALSGLQIHNFFDKGQSLDTTKGDNTKGLQGLTVDGWNQYLRGKVVTFSCDIEWSGYIESTLVGNRIGFEIQTTDTDNGNHWNGPWYYPHSKVGSTHLSLTQYLSDKTIKSVDSCVAYNQINSTATVKITNIKMVINPAEGGK</sequence>
<protein>
    <submittedName>
        <fullName evidence="1">Uncharacterized protein</fullName>
    </submittedName>
</protein>
<name>A0A256SUK9_LIMRT</name>
<dbReference type="Proteomes" id="UP000215747">
    <property type="component" value="Unassembled WGS sequence"/>
</dbReference>
<dbReference type="AlphaFoldDB" id="A0A256SUK9"/>
<gene>
    <name evidence="1" type="ORF">CBF96_01940</name>
</gene>
<proteinExistence type="predicted"/>
<dbReference type="RefSeq" id="WP_094536610.1">
    <property type="nucleotide sequence ID" value="NZ_NGPL01000015.1"/>
</dbReference>
<evidence type="ECO:0000313" key="1">
    <source>
        <dbReference type="EMBL" id="OYS70480.1"/>
    </source>
</evidence>
<accession>A0A256SUK9</accession>
<evidence type="ECO:0000313" key="2">
    <source>
        <dbReference type="Proteomes" id="UP000215747"/>
    </source>
</evidence>